<feature type="transmembrane region" description="Helical" evidence="1">
    <location>
        <begin position="6"/>
        <end position="31"/>
    </location>
</feature>
<dbReference type="Proteomes" id="UP000008881">
    <property type="component" value="Chromosome"/>
</dbReference>
<proteinExistence type="predicted"/>
<name>A0A0H3FXC2_KLEAK</name>
<accession>A0A0H3FXC2</accession>
<keyword evidence="1" id="KW-0812">Transmembrane</keyword>
<keyword evidence="1" id="KW-1133">Transmembrane helix</keyword>
<evidence type="ECO:0000256" key="1">
    <source>
        <dbReference type="SAM" id="Phobius"/>
    </source>
</evidence>
<keyword evidence="3" id="KW-1185">Reference proteome</keyword>
<sequence length="39" mass="4232">MQYLKAAFAAFSISAICLLYSFFVAAIVTLLSTNKEITA</sequence>
<evidence type="ECO:0000313" key="3">
    <source>
        <dbReference type="Proteomes" id="UP000008881"/>
    </source>
</evidence>
<reference evidence="2 3" key="1">
    <citation type="journal article" date="2012" name="J. Bacteriol.">
        <title>Complete genome sequence of Enterobacter aerogenes KCTC 2190.</title>
        <authorList>
            <person name="Shin S.H."/>
            <person name="Kim S."/>
            <person name="Kim J.Y."/>
            <person name="Lee S."/>
            <person name="Um Y."/>
            <person name="Oh M.K."/>
            <person name="Kim Y.R."/>
            <person name="Lee J."/>
            <person name="Yang K.S."/>
        </authorList>
    </citation>
    <scope>NUCLEOTIDE SEQUENCE [LARGE SCALE GENOMIC DNA]</scope>
    <source>
        <strain evidence="2 3">KCTC 2190</strain>
    </source>
</reference>
<evidence type="ECO:0000313" key="2">
    <source>
        <dbReference type="EMBL" id="AEG97472.1"/>
    </source>
</evidence>
<keyword evidence="1" id="KW-0472">Membrane</keyword>
<dbReference type="EMBL" id="CP002824">
    <property type="protein sequence ID" value="AEG97472.1"/>
    <property type="molecule type" value="Genomic_DNA"/>
</dbReference>
<dbReference type="HOGENOM" id="CLU_3308955_0_0_6"/>
<organism evidence="2 3">
    <name type="scientific">Klebsiella aerogenes (strain ATCC 13048 / DSM 30053 / CCUG 1429 / JCM 1235 / KCTC 2190 / NBRC 13534 / NCIMB 10102 / NCTC 10006 / CDC 819-56)</name>
    <name type="common">Enterobacter aerogenes</name>
    <dbReference type="NCBI Taxonomy" id="1028307"/>
    <lineage>
        <taxon>Bacteria</taxon>
        <taxon>Pseudomonadati</taxon>
        <taxon>Pseudomonadota</taxon>
        <taxon>Gammaproteobacteria</taxon>
        <taxon>Enterobacterales</taxon>
        <taxon>Enterobacteriaceae</taxon>
        <taxon>Klebsiella/Raoultella group</taxon>
        <taxon>Klebsiella</taxon>
    </lineage>
</organism>
<gene>
    <name evidence="2" type="ordered locus">EAE_12790</name>
</gene>
<dbReference type="AlphaFoldDB" id="A0A0H3FXC2"/>
<protein>
    <submittedName>
        <fullName evidence="2">Uncharacterized protein</fullName>
    </submittedName>
</protein>
<dbReference type="KEGG" id="eae:EAE_12790"/>